<dbReference type="AlphaFoldDB" id="A0A0E9UAF9"/>
<dbReference type="EMBL" id="GBXM01046402">
    <property type="protein sequence ID" value="JAH62175.1"/>
    <property type="molecule type" value="Transcribed_RNA"/>
</dbReference>
<protein>
    <submittedName>
        <fullName evidence="2">Uncharacterized protein</fullName>
    </submittedName>
</protein>
<accession>A0A0E9UAF9</accession>
<feature type="region of interest" description="Disordered" evidence="1">
    <location>
        <begin position="1"/>
        <end position="23"/>
    </location>
</feature>
<sequence>MRGHVTARVKPARTVNQDRTRKTPTVTFALNKNLTERVPRAIIRTGEKGSPRPLLFKK</sequence>
<reference evidence="2" key="2">
    <citation type="journal article" date="2015" name="Fish Shellfish Immunol.">
        <title>Early steps in the European eel (Anguilla anguilla)-Vibrio vulnificus interaction in the gills: Role of the RtxA13 toxin.</title>
        <authorList>
            <person name="Callol A."/>
            <person name="Pajuelo D."/>
            <person name="Ebbesson L."/>
            <person name="Teles M."/>
            <person name="MacKenzie S."/>
            <person name="Amaro C."/>
        </authorList>
    </citation>
    <scope>NUCLEOTIDE SEQUENCE</scope>
</reference>
<organism evidence="2">
    <name type="scientific">Anguilla anguilla</name>
    <name type="common">European freshwater eel</name>
    <name type="synonym">Muraena anguilla</name>
    <dbReference type="NCBI Taxonomy" id="7936"/>
    <lineage>
        <taxon>Eukaryota</taxon>
        <taxon>Metazoa</taxon>
        <taxon>Chordata</taxon>
        <taxon>Craniata</taxon>
        <taxon>Vertebrata</taxon>
        <taxon>Euteleostomi</taxon>
        <taxon>Actinopterygii</taxon>
        <taxon>Neopterygii</taxon>
        <taxon>Teleostei</taxon>
        <taxon>Anguilliformes</taxon>
        <taxon>Anguillidae</taxon>
        <taxon>Anguilla</taxon>
    </lineage>
</organism>
<reference evidence="2" key="1">
    <citation type="submission" date="2014-11" db="EMBL/GenBank/DDBJ databases">
        <authorList>
            <person name="Amaro Gonzalez C."/>
        </authorList>
    </citation>
    <scope>NUCLEOTIDE SEQUENCE</scope>
</reference>
<evidence type="ECO:0000256" key="1">
    <source>
        <dbReference type="SAM" id="MobiDB-lite"/>
    </source>
</evidence>
<feature type="compositionally biased region" description="Basic residues" evidence="1">
    <location>
        <begin position="1"/>
        <end position="11"/>
    </location>
</feature>
<name>A0A0E9UAF9_ANGAN</name>
<proteinExistence type="predicted"/>
<evidence type="ECO:0000313" key="2">
    <source>
        <dbReference type="EMBL" id="JAH62175.1"/>
    </source>
</evidence>